<evidence type="ECO:0000313" key="3">
    <source>
        <dbReference type="Proteomes" id="UP000214973"/>
    </source>
</evidence>
<reference evidence="2 3" key="1">
    <citation type="submission" date="2017-06" db="EMBL/GenBank/DDBJ databases">
        <authorList>
            <consortium name="Pathogen Informatics"/>
        </authorList>
    </citation>
    <scope>NUCLEOTIDE SEQUENCE [LARGE SCALE GENOMIC DNA]</scope>
    <source>
        <strain evidence="2 3">NCTC12018</strain>
    </source>
</reference>
<dbReference type="Proteomes" id="UP000214973">
    <property type="component" value="Chromosome 1"/>
</dbReference>
<protein>
    <recommendedName>
        <fullName evidence="1">DUF4935 domain-containing protein</fullName>
    </recommendedName>
</protein>
<gene>
    <name evidence="2" type="ORF">SAMEA44547418_00479</name>
</gene>
<feature type="domain" description="DUF4935" evidence="1">
    <location>
        <begin position="3"/>
        <end position="159"/>
    </location>
</feature>
<name>A0A239YMS3_9FIRM</name>
<dbReference type="InterPro" id="IPR032557">
    <property type="entry name" value="DUF4935"/>
</dbReference>
<keyword evidence="3" id="KW-1185">Reference proteome</keyword>
<sequence length="348" mass="40146">MYVFIDTNIVTSAKFQFYRGGLGELNRYIKENQVTLILTSVLEAEFIRHYNDRFKALNDAYNGLCKDLEEYDIKSPWKSFQNDLNKKIYLPLEEFLANPQNIKLELSKDCIESIVEDYREGKPPFGKSKKDEFKDAINIHLLKEFKKSILEPIHIVSTDELLREAFSKSNHDFITHNNINQFLPVLRQLKPGDKNIGELLTKHFDSAEFKDEAISYLENRDIYEAIDYNICIQWIESVAQLDFSFALTSLVGKNCEGVLYIQGLAYVLFTNTGAEAVFFDDSGNPIDVMFRGTVLINTSIPFKVQCKEEINIQPPSIDKFEIDWSQLKVDVPKNRMKDGALDFVSTLK</sequence>
<organism evidence="2 3">
    <name type="scientific">Veillonella rodentium</name>
    <dbReference type="NCBI Taxonomy" id="248315"/>
    <lineage>
        <taxon>Bacteria</taxon>
        <taxon>Bacillati</taxon>
        <taxon>Bacillota</taxon>
        <taxon>Negativicutes</taxon>
        <taxon>Veillonellales</taxon>
        <taxon>Veillonellaceae</taxon>
        <taxon>Veillonella</taxon>
    </lineage>
</organism>
<evidence type="ECO:0000259" key="1">
    <source>
        <dbReference type="Pfam" id="PF16289"/>
    </source>
</evidence>
<dbReference type="EMBL" id="LT906470">
    <property type="protein sequence ID" value="SNV59518.1"/>
    <property type="molecule type" value="Genomic_DNA"/>
</dbReference>
<accession>A0A239YMS3</accession>
<proteinExistence type="predicted"/>
<evidence type="ECO:0000313" key="2">
    <source>
        <dbReference type="EMBL" id="SNV59518.1"/>
    </source>
</evidence>
<dbReference type="Pfam" id="PF16289">
    <property type="entry name" value="PIN_12"/>
    <property type="match status" value="1"/>
</dbReference>
<dbReference type="KEGG" id="vrm:44547418_00479"/>
<dbReference type="AlphaFoldDB" id="A0A239YMS3"/>